<dbReference type="RefSeq" id="WP_151119989.1">
    <property type="nucleotide sequence ID" value="NZ_DASZSC010000112.1"/>
</dbReference>
<feature type="short sequence motif" description="Nudix box" evidence="3">
    <location>
        <begin position="57"/>
        <end position="78"/>
    </location>
</feature>
<protein>
    <recommendedName>
        <fullName evidence="3">RNA pyrophosphohydrolase</fullName>
        <ecNumber evidence="3">3.6.1.-</ecNumber>
    </recommendedName>
    <alternativeName>
        <fullName evidence="3">(Di)nucleoside polyphosphate hydrolase</fullName>
    </alternativeName>
</protein>
<dbReference type="Pfam" id="PF00293">
    <property type="entry name" value="NUDIX"/>
    <property type="match status" value="1"/>
</dbReference>
<dbReference type="NCBIfam" id="NF001938">
    <property type="entry name" value="PRK00714.1-5"/>
    <property type="match status" value="1"/>
</dbReference>
<comment type="function">
    <text evidence="3">Accelerates the degradation of transcripts by removing pyrophosphate from the 5'-end of triphosphorylated RNA, leading to a more labile monophosphorylated state that can stimulate subsequent ribonuclease cleavage.</text>
</comment>
<dbReference type="KEGG" id="hadh:FRZ61_46770"/>
<comment type="cofactor">
    <cofactor evidence="3">
        <name>a divalent metal cation</name>
        <dbReference type="ChEBI" id="CHEBI:60240"/>
    </cofactor>
</comment>
<evidence type="ECO:0000259" key="4">
    <source>
        <dbReference type="PROSITE" id="PS51462"/>
    </source>
</evidence>
<dbReference type="PROSITE" id="PS00893">
    <property type="entry name" value="NUDIX_BOX"/>
    <property type="match status" value="1"/>
</dbReference>
<evidence type="ECO:0000256" key="1">
    <source>
        <dbReference type="ARBA" id="ARBA00001946"/>
    </source>
</evidence>
<sequence length="177" mass="20335">MSAEGQDTGKRETRLGDPFEALPYRPGVGIMLLNGEGAVFVAQRIDMPSDAWQMPQGGIDKGETPIDAAWREMKEEIGTDRAQLLAESREWLSYDLPRDLAGRLWRGRFRGQRQKWFAFRFTGEDRDIDIAGTDHPEFSTWRWAPMAELPSLIVPFKRLLYRQLVEEFQPLVAPLAR</sequence>
<evidence type="ECO:0000256" key="3">
    <source>
        <dbReference type="HAMAP-Rule" id="MF_00298"/>
    </source>
</evidence>
<dbReference type="Proteomes" id="UP000325797">
    <property type="component" value="Chromosome"/>
</dbReference>
<reference evidence="5 6" key="1">
    <citation type="submission" date="2019-08" db="EMBL/GenBank/DDBJ databases">
        <title>Hyperibacter terrae gen. nov., sp. nov. and Hyperibacter viscosus sp. nov., two new members in the family Rhodospirillaceae isolated from the rhizosphere of Hypericum perforatum.</title>
        <authorList>
            <person name="Noviana Z."/>
        </authorList>
    </citation>
    <scope>NUCLEOTIDE SEQUENCE [LARGE SCALE GENOMIC DNA]</scope>
    <source>
        <strain evidence="5 6">R5959</strain>
    </source>
</reference>
<dbReference type="PROSITE" id="PS51462">
    <property type="entry name" value="NUDIX"/>
    <property type="match status" value="1"/>
</dbReference>
<dbReference type="GO" id="GO:0006753">
    <property type="term" value="P:nucleoside phosphate metabolic process"/>
    <property type="evidence" value="ECO:0007669"/>
    <property type="project" value="TreeGrafter"/>
</dbReference>
<dbReference type="InterPro" id="IPR020084">
    <property type="entry name" value="NUDIX_hydrolase_CS"/>
</dbReference>
<gene>
    <name evidence="3 5" type="primary">rppH</name>
    <name evidence="3" type="synonym">nudH</name>
    <name evidence="5" type="ORF">FRZ61_46770</name>
</gene>
<name>A0A5J6NAE4_9PROT</name>
<evidence type="ECO:0000313" key="5">
    <source>
        <dbReference type="EMBL" id="QEX24736.1"/>
    </source>
</evidence>
<dbReference type="InterPro" id="IPR015797">
    <property type="entry name" value="NUDIX_hydrolase-like_dom_sf"/>
</dbReference>
<dbReference type="PANTHER" id="PTHR11839">
    <property type="entry name" value="UDP/ADP-SUGAR PYROPHOSPHATASE"/>
    <property type="match status" value="1"/>
</dbReference>
<dbReference type="InterPro" id="IPR022927">
    <property type="entry name" value="RppH"/>
</dbReference>
<keyword evidence="2 3" id="KW-0378">Hydrolase</keyword>
<evidence type="ECO:0000313" key="6">
    <source>
        <dbReference type="Proteomes" id="UP000325797"/>
    </source>
</evidence>
<keyword evidence="6" id="KW-1185">Reference proteome</keyword>
<dbReference type="NCBIfam" id="NF001936">
    <property type="entry name" value="PRK00714.1-3"/>
    <property type="match status" value="1"/>
</dbReference>
<feature type="domain" description="Nudix hydrolase" evidence="4">
    <location>
        <begin position="23"/>
        <end position="166"/>
    </location>
</feature>
<dbReference type="PANTHER" id="PTHR11839:SF22">
    <property type="entry name" value="NUDIX HYDROLASE 26, CHLOROPLASTIC"/>
    <property type="match status" value="1"/>
</dbReference>
<proteinExistence type="inferred from homology"/>
<dbReference type="InterPro" id="IPR000086">
    <property type="entry name" value="NUDIX_hydrolase_dom"/>
</dbReference>
<evidence type="ECO:0000256" key="2">
    <source>
        <dbReference type="ARBA" id="ARBA00022801"/>
    </source>
</evidence>
<dbReference type="Gene3D" id="3.90.79.10">
    <property type="entry name" value="Nucleoside Triphosphate Pyrophosphohydrolase"/>
    <property type="match status" value="1"/>
</dbReference>
<dbReference type="AlphaFoldDB" id="A0A5J6NAE4"/>
<comment type="cofactor">
    <cofactor evidence="1">
        <name>Mg(2+)</name>
        <dbReference type="ChEBI" id="CHEBI:18420"/>
    </cofactor>
</comment>
<dbReference type="CDD" id="cd03671">
    <property type="entry name" value="NUDIX_Ap4A_hydrolase_plant_like"/>
    <property type="match status" value="1"/>
</dbReference>
<dbReference type="GO" id="GO:0034432">
    <property type="term" value="F:bis(5'-adenosyl)-pentaphosphatase activity"/>
    <property type="evidence" value="ECO:0007669"/>
    <property type="project" value="TreeGrafter"/>
</dbReference>
<accession>A0A5J6NAE4</accession>
<dbReference type="GO" id="GO:0019693">
    <property type="term" value="P:ribose phosphate metabolic process"/>
    <property type="evidence" value="ECO:0007669"/>
    <property type="project" value="TreeGrafter"/>
</dbReference>
<dbReference type="OrthoDB" id="9816040at2"/>
<dbReference type="SUPFAM" id="SSF55811">
    <property type="entry name" value="Nudix"/>
    <property type="match status" value="1"/>
</dbReference>
<dbReference type="EC" id="3.6.1.-" evidence="3"/>
<dbReference type="HAMAP" id="MF_00298">
    <property type="entry name" value="Nudix_RppH"/>
    <property type="match status" value="1"/>
</dbReference>
<organism evidence="5 6">
    <name type="scientific">Hypericibacter adhaerens</name>
    <dbReference type="NCBI Taxonomy" id="2602016"/>
    <lineage>
        <taxon>Bacteria</taxon>
        <taxon>Pseudomonadati</taxon>
        <taxon>Pseudomonadota</taxon>
        <taxon>Alphaproteobacteria</taxon>
        <taxon>Rhodospirillales</taxon>
        <taxon>Dongiaceae</taxon>
        <taxon>Hypericibacter</taxon>
    </lineage>
</organism>
<dbReference type="GO" id="GO:0008893">
    <property type="term" value="F:guanosine-3',5'-bis(diphosphate) 3'-diphosphatase activity"/>
    <property type="evidence" value="ECO:0007669"/>
    <property type="project" value="TreeGrafter"/>
</dbReference>
<comment type="similarity">
    <text evidence="3">Belongs to the Nudix hydrolase family. RppH subfamily.</text>
</comment>
<dbReference type="EMBL" id="CP042582">
    <property type="protein sequence ID" value="QEX24736.1"/>
    <property type="molecule type" value="Genomic_DNA"/>
</dbReference>